<name>A0ABZ0CLS5_9BURK</name>
<evidence type="ECO:0000313" key="5">
    <source>
        <dbReference type="Proteomes" id="UP001303946"/>
    </source>
</evidence>
<feature type="chain" id="PRO_5045702214" description="Glycosyl hydrolase family 12" evidence="3">
    <location>
        <begin position="18"/>
        <end position="283"/>
    </location>
</feature>
<keyword evidence="2" id="KW-0326">Glycosidase</keyword>
<keyword evidence="3" id="KW-0732">Signal</keyword>
<dbReference type="Proteomes" id="UP001303946">
    <property type="component" value="Chromosome"/>
</dbReference>
<feature type="signal peptide" evidence="3">
    <location>
        <begin position="1"/>
        <end position="17"/>
    </location>
</feature>
<dbReference type="InterPro" id="IPR013319">
    <property type="entry name" value="GH11/12"/>
</dbReference>
<dbReference type="PANTHER" id="PTHR34002:SF9">
    <property type="entry name" value="XYLOGLUCAN-SPECIFIC ENDO-BETA-1,4-GLUCANASE A"/>
    <property type="match status" value="1"/>
</dbReference>
<proteinExistence type="inferred from homology"/>
<dbReference type="SUPFAM" id="SSF49899">
    <property type="entry name" value="Concanavalin A-like lectins/glucanases"/>
    <property type="match status" value="1"/>
</dbReference>
<evidence type="ECO:0000256" key="3">
    <source>
        <dbReference type="SAM" id="SignalP"/>
    </source>
</evidence>
<sequence length="283" mass="29863">MKKYPVLFLSLSLALLAASCGGGGGGGGGSSAPAPAPATQLPACGDFATLEVSGLGRLTNNTWNKAAAGNFAATQCLQSRSVGATTQYGWSWSWPTNGSTVYAYPEIIVGWKPWDGGTSNHPHLPARINTLQRFDWQYDLSVSTGGSYNVATSLWITRTGATPTGTNPQDIANEMMIWTAGSGFPPGGQRQPDANIGGQIFEVWYAQDWGDLSGANPNKWSYIAYRATVSTFAATLDIKAILADAVSRGYVNPAHYVSNIELGNEVMSGAGQTWINSLSATIQ</sequence>
<accession>A0ABZ0CLS5</accession>
<keyword evidence="2" id="KW-0378">Hydrolase</keyword>
<dbReference type="InterPro" id="IPR013320">
    <property type="entry name" value="ConA-like_dom_sf"/>
</dbReference>
<organism evidence="4 5">
    <name type="scientific">Piscinibacter gummiphilus</name>
    <dbReference type="NCBI Taxonomy" id="946333"/>
    <lineage>
        <taxon>Bacteria</taxon>
        <taxon>Pseudomonadati</taxon>
        <taxon>Pseudomonadota</taxon>
        <taxon>Betaproteobacteria</taxon>
        <taxon>Burkholderiales</taxon>
        <taxon>Sphaerotilaceae</taxon>
        <taxon>Piscinibacter</taxon>
    </lineage>
</organism>
<evidence type="ECO:0000256" key="2">
    <source>
        <dbReference type="RuleBase" id="RU361163"/>
    </source>
</evidence>
<evidence type="ECO:0000256" key="1">
    <source>
        <dbReference type="ARBA" id="ARBA00005519"/>
    </source>
</evidence>
<comment type="similarity">
    <text evidence="1 2">Belongs to the glycosyl hydrolase 12 (cellulase H) family.</text>
</comment>
<dbReference type="Pfam" id="PF01670">
    <property type="entry name" value="Glyco_hydro_12"/>
    <property type="match status" value="1"/>
</dbReference>
<dbReference type="Gene3D" id="2.60.120.180">
    <property type="match status" value="1"/>
</dbReference>
<evidence type="ECO:0008006" key="6">
    <source>
        <dbReference type="Google" id="ProtNLM"/>
    </source>
</evidence>
<keyword evidence="2" id="KW-0624">Polysaccharide degradation</keyword>
<keyword evidence="2" id="KW-0119">Carbohydrate metabolism</keyword>
<gene>
    <name evidence="4" type="ORF">RXV79_13395</name>
</gene>
<dbReference type="PANTHER" id="PTHR34002">
    <property type="entry name" value="BLR1656 PROTEIN"/>
    <property type="match status" value="1"/>
</dbReference>
<evidence type="ECO:0000313" key="4">
    <source>
        <dbReference type="EMBL" id="WOB05915.1"/>
    </source>
</evidence>
<dbReference type="PROSITE" id="PS51257">
    <property type="entry name" value="PROKAR_LIPOPROTEIN"/>
    <property type="match status" value="1"/>
</dbReference>
<keyword evidence="5" id="KW-1185">Reference proteome</keyword>
<dbReference type="RefSeq" id="WP_316698014.1">
    <property type="nucleotide sequence ID" value="NZ_CP136336.1"/>
</dbReference>
<protein>
    <recommendedName>
        <fullName evidence="6">Glycosyl hydrolase family 12</fullName>
    </recommendedName>
</protein>
<reference evidence="4 5" key="1">
    <citation type="submission" date="2023-10" db="EMBL/GenBank/DDBJ databases">
        <title>Bacteria for the degradation of biodegradable plastic PBAT(Polybutylene adipate terephthalate).</title>
        <authorList>
            <person name="Weon H.-Y."/>
            <person name="Yeon J."/>
        </authorList>
    </citation>
    <scope>NUCLEOTIDE SEQUENCE [LARGE SCALE GENOMIC DNA]</scope>
    <source>
        <strain evidence="4 5">SBD 7-3</strain>
    </source>
</reference>
<dbReference type="EMBL" id="CP136336">
    <property type="protein sequence ID" value="WOB05915.1"/>
    <property type="molecule type" value="Genomic_DNA"/>
</dbReference>
<dbReference type="InterPro" id="IPR002594">
    <property type="entry name" value="GH12"/>
</dbReference>